<dbReference type="GO" id="GO:0019627">
    <property type="term" value="P:urea metabolic process"/>
    <property type="evidence" value="ECO:0007669"/>
    <property type="project" value="InterPro"/>
</dbReference>
<evidence type="ECO:0000256" key="6">
    <source>
        <dbReference type="SAM" id="MobiDB-lite"/>
    </source>
</evidence>
<dbReference type="HAMAP" id="MF_00822">
    <property type="entry name" value="UreE"/>
    <property type="match status" value="1"/>
</dbReference>
<accession>A0AAE3G968</accession>
<evidence type="ECO:0000256" key="4">
    <source>
        <dbReference type="ARBA" id="ARBA00023186"/>
    </source>
</evidence>
<dbReference type="Pfam" id="PF02814">
    <property type="entry name" value="UreE_N"/>
    <property type="match status" value="1"/>
</dbReference>
<evidence type="ECO:0000313" key="8">
    <source>
        <dbReference type="EMBL" id="MCP1676783.1"/>
    </source>
</evidence>
<dbReference type="InterPro" id="IPR007864">
    <property type="entry name" value="UreE_C_dom"/>
</dbReference>
<name>A0AAE3G968_9GAMM</name>
<dbReference type="CDD" id="cd00571">
    <property type="entry name" value="UreE"/>
    <property type="match status" value="1"/>
</dbReference>
<dbReference type="SUPFAM" id="SSF69737">
    <property type="entry name" value="Urease metallochaperone UreE, C-terminal domain"/>
    <property type="match status" value="1"/>
</dbReference>
<feature type="domain" description="UreE urease accessory N-terminal" evidence="7">
    <location>
        <begin position="2"/>
        <end position="65"/>
    </location>
</feature>
<evidence type="ECO:0000313" key="9">
    <source>
        <dbReference type="Proteomes" id="UP001205843"/>
    </source>
</evidence>
<dbReference type="EMBL" id="JALJXV010000011">
    <property type="protein sequence ID" value="MCP1676783.1"/>
    <property type="molecule type" value="Genomic_DNA"/>
</dbReference>
<dbReference type="SMART" id="SM00988">
    <property type="entry name" value="UreE_N"/>
    <property type="match status" value="1"/>
</dbReference>
<comment type="similarity">
    <text evidence="5">Belongs to the UreE family.</text>
</comment>
<dbReference type="AlphaFoldDB" id="A0AAE3G968"/>
<dbReference type="GO" id="GO:0065003">
    <property type="term" value="P:protein-containing complex assembly"/>
    <property type="evidence" value="ECO:0007669"/>
    <property type="project" value="InterPro"/>
</dbReference>
<sequence length="160" mass="17752">MMLRLVERVAAAERVDGVLCLPFDLRQKSRFRTRLTDGTEVGVFLDRGHILRDGDCLRAECGRLIRVEAAEESVSTVRSADARQLARVCYHLGNRHVPLQVGDGFARYRHDHVLDAMVQGLGLAVVCEEAPFEPEAGAYGGGHSHAHDHDHGSHEHGHHH</sequence>
<evidence type="ECO:0000256" key="3">
    <source>
        <dbReference type="ARBA" id="ARBA00022596"/>
    </source>
</evidence>
<protein>
    <recommendedName>
        <fullName evidence="5">Urease accessory protein UreE</fullName>
    </recommendedName>
</protein>
<keyword evidence="9" id="KW-1185">Reference proteome</keyword>
<comment type="caution">
    <text evidence="8">The sequence shown here is derived from an EMBL/GenBank/DDBJ whole genome shotgun (WGS) entry which is preliminary data.</text>
</comment>
<reference evidence="8" key="1">
    <citation type="submission" date="2022-03" db="EMBL/GenBank/DDBJ databases">
        <title>Genomic Encyclopedia of Type Strains, Phase III (KMG-III): the genomes of soil and plant-associated and newly described type strains.</title>
        <authorList>
            <person name="Whitman W."/>
        </authorList>
    </citation>
    <scope>NUCLEOTIDE SEQUENCE</scope>
    <source>
        <strain evidence="8">ANL 6-2</strain>
    </source>
</reference>
<keyword evidence="2 5" id="KW-0963">Cytoplasm</keyword>
<dbReference type="Gene3D" id="3.30.70.790">
    <property type="entry name" value="UreE, C-terminal domain"/>
    <property type="match status" value="1"/>
</dbReference>
<evidence type="ECO:0000259" key="7">
    <source>
        <dbReference type="SMART" id="SM00988"/>
    </source>
</evidence>
<dbReference type="InterPro" id="IPR004029">
    <property type="entry name" value="UreE_N"/>
</dbReference>
<comment type="subcellular location">
    <subcellularLocation>
        <location evidence="1 5">Cytoplasm</location>
    </subcellularLocation>
</comment>
<dbReference type="Proteomes" id="UP001205843">
    <property type="component" value="Unassembled WGS sequence"/>
</dbReference>
<dbReference type="GO" id="GO:0005737">
    <property type="term" value="C:cytoplasm"/>
    <property type="evidence" value="ECO:0007669"/>
    <property type="project" value="UniProtKB-SubCell"/>
</dbReference>
<dbReference type="SUPFAM" id="SSF69287">
    <property type="entry name" value="Urease metallochaperone UreE, N-terminal domain"/>
    <property type="match status" value="1"/>
</dbReference>
<dbReference type="PIRSF" id="PIRSF036402">
    <property type="entry name" value="Ureas_acces_UreE"/>
    <property type="match status" value="1"/>
</dbReference>
<comment type="function">
    <text evidence="5">Involved in urease metallocenter assembly. Binds nickel. Probably functions as a nickel donor during metallocenter assembly.</text>
</comment>
<dbReference type="Gene3D" id="2.60.260.20">
    <property type="entry name" value="Urease metallochaperone UreE, N-terminal domain"/>
    <property type="match status" value="1"/>
</dbReference>
<dbReference type="GO" id="GO:0006457">
    <property type="term" value="P:protein folding"/>
    <property type="evidence" value="ECO:0007669"/>
    <property type="project" value="InterPro"/>
</dbReference>
<dbReference type="GO" id="GO:0051082">
    <property type="term" value="F:unfolded protein binding"/>
    <property type="evidence" value="ECO:0007669"/>
    <property type="project" value="UniProtKB-UniRule"/>
</dbReference>
<dbReference type="Pfam" id="PF05194">
    <property type="entry name" value="UreE_C"/>
    <property type="match status" value="1"/>
</dbReference>
<evidence type="ECO:0000256" key="2">
    <source>
        <dbReference type="ARBA" id="ARBA00022490"/>
    </source>
</evidence>
<gene>
    <name evidence="5" type="primary">ureE</name>
    <name evidence="8" type="ORF">J2T57_003956</name>
</gene>
<dbReference type="GO" id="GO:0016151">
    <property type="term" value="F:nickel cation binding"/>
    <property type="evidence" value="ECO:0007669"/>
    <property type="project" value="UniProtKB-UniRule"/>
</dbReference>
<organism evidence="8 9">
    <name type="scientific">Natronocella acetinitrilica</name>
    <dbReference type="NCBI Taxonomy" id="414046"/>
    <lineage>
        <taxon>Bacteria</taxon>
        <taxon>Pseudomonadati</taxon>
        <taxon>Pseudomonadota</taxon>
        <taxon>Gammaproteobacteria</taxon>
        <taxon>Chromatiales</taxon>
        <taxon>Ectothiorhodospiraceae</taxon>
        <taxon>Natronocella</taxon>
    </lineage>
</organism>
<keyword evidence="4 5" id="KW-0143">Chaperone</keyword>
<feature type="compositionally biased region" description="Basic and acidic residues" evidence="6">
    <location>
        <begin position="145"/>
        <end position="160"/>
    </location>
</feature>
<evidence type="ECO:0000256" key="5">
    <source>
        <dbReference type="HAMAP-Rule" id="MF_00822"/>
    </source>
</evidence>
<dbReference type="InterPro" id="IPR036118">
    <property type="entry name" value="UreE_N_sf"/>
</dbReference>
<dbReference type="NCBIfam" id="NF009751">
    <property type="entry name" value="PRK13261.1-1"/>
    <property type="match status" value="1"/>
</dbReference>
<dbReference type="InterPro" id="IPR012406">
    <property type="entry name" value="UreE"/>
</dbReference>
<feature type="region of interest" description="Disordered" evidence="6">
    <location>
        <begin position="136"/>
        <end position="160"/>
    </location>
</feature>
<evidence type="ECO:0000256" key="1">
    <source>
        <dbReference type="ARBA" id="ARBA00004496"/>
    </source>
</evidence>
<proteinExistence type="inferred from homology"/>
<keyword evidence="3 5" id="KW-0533">Nickel</keyword>